<comment type="caution">
    <text evidence="1">The sequence shown here is derived from an EMBL/GenBank/DDBJ whole genome shotgun (WGS) entry which is preliminary data.</text>
</comment>
<dbReference type="RefSeq" id="XP_040726595.1">
    <property type="nucleotide sequence ID" value="XM_040868858.1"/>
</dbReference>
<keyword evidence="2" id="KW-1185">Reference proteome</keyword>
<sequence>MSSIIVVTLILGRLALLNVFINSAVLYTPQVLGNPLPQVDQSYIVGQDYTVVKDASLAYFLWRSNNTSPLQIAGKDAGSCHSIPASDFMYLVPAPPSLPTNAQVHEEWTPGQCTLIAKDQEPAAANSHPEWFKLSFADKTGLAVYCVRGMRMDLTPVISRLDCKWMGSKEGYCSHNDKLEEVKNNLIHFNLDCKVEKKR</sequence>
<dbReference type="AlphaFoldDB" id="A0A1Y2FLE2"/>
<gene>
    <name evidence="1" type="ORF">BCR37DRAFT_377588</name>
</gene>
<protein>
    <submittedName>
        <fullName evidence="1">Uncharacterized protein</fullName>
    </submittedName>
</protein>
<dbReference type="GeneID" id="63785457"/>
<evidence type="ECO:0000313" key="1">
    <source>
        <dbReference type="EMBL" id="ORY84812.1"/>
    </source>
</evidence>
<dbReference type="Proteomes" id="UP000193685">
    <property type="component" value="Unassembled WGS sequence"/>
</dbReference>
<name>A0A1Y2FLE2_PROLT</name>
<reference evidence="1 2" key="1">
    <citation type="submission" date="2016-07" db="EMBL/GenBank/DDBJ databases">
        <title>Pervasive Adenine N6-methylation of Active Genes in Fungi.</title>
        <authorList>
            <consortium name="DOE Joint Genome Institute"/>
            <person name="Mondo S.J."/>
            <person name="Dannebaum R.O."/>
            <person name="Kuo R.C."/>
            <person name="Labutti K."/>
            <person name="Haridas S."/>
            <person name="Kuo A."/>
            <person name="Salamov A."/>
            <person name="Ahrendt S.R."/>
            <person name="Lipzen A."/>
            <person name="Sullivan W."/>
            <person name="Andreopoulos W.B."/>
            <person name="Clum A."/>
            <person name="Lindquist E."/>
            <person name="Daum C."/>
            <person name="Ramamoorthy G.K."/>
            <person name="Gryganskyi A."/>
            <person name="Culley D."/>
            <person name="Magnuson J.K."/>
            <person name="James T.Y."/>
            <person name="O'Malley M.A."/>
            <person name="Stajich J.E."/>
            <person name="Spatafora J.W."/>
            <person name="Visel A."/>
            <person name="Grigoriev I.V."/>
        </authorList>
    </citation>
    <scope>NUCLEOTIDE SEQUENCE [LARGE SCALE GENOMIC DNA]</scope>
    <source>
        <strain evidence="1 2">12-1054</strain>
    </source>
</reference>
<accession>A0A1Y2FLE2</accession>
<dbReference type="EMBL" id="MCFI01000005">
    <property type="protein sequence ID" value="ORY84812.1"/>
    <property type="molecule type" value="Genomic_DNA"/>
</dbReference>
<evidence type="ECO:0000313" key="2">
    <source>
        <dbReference type="Proteomes" id="UP000193685"/>
    </source>
</evidence>
<proteinExistence type="predicted"/>
<organism evidence="1 2">
    <name type="scientific">Protomyces lactucae-debilis</name>
    <dbReference type="NCBI Taxonomy" id="2754530"/>
    <lineage>
        <taxon>Eukaryota</taxon>
        <taxon>Fungi</taxon>
        <taxon>Dikarya</taxon>
        <taxon>Ascomycota</taxon>
        <taxon>Taphrinomycotina</taxon>
        <taxon>Taphrinomycetes</taxon>
        <taxon>Taphrinales</taxon>
        <taxon>Protomycetaceae</taxon>
        <taxon>Protomyces</taxon>
    </lineage>
</organism>